<evidence type="ECO:0000256" key="1">
    <source>
        <dbReference type="ARBA" id="ARBA00010231"/>
    </source>
</evidence>
<evidence type="ECO:0000259" key="11">
    <source>
        <dbReference type="Pfam" id="PF02879"/>
    </source>
</evidence>
<feature type="domain" description="Alpha-D-phosphohexomutase alpha/beta/alpha" evidence="10">
    <location>
        <begin position="4"/>
        <end position="135"/>
    </location>
</feature>
<evidence type="ECO:0000259" key="10">
    <source>
        <dbReference type="Pfam" id="PF02878"/>
    </source>
</evidence>
<evidence type="ECO:0000256" key="5">
    <source>
        <dbReference type="ARBA" id="ARBA00023235"/>
    </source>
</evidence>
<dbReference type="Pfam" id="PF02879">
    <property type="entry name" value="PGM_PMM_II"/>
    <property type="match status" value="1"/>
</dbReference>
<dbReference type="InterPro" id="IPR005844">
    <property type="entry name" value="A-D-PHexomutase_a/b/a-I"/>
</dbReference>
<accession>A0A495V0W7</accession>
<dbReference type="SUPFAM" id="SSF53738">
    <property type="entry name" value="Phosphoglucomutase, first 3 domains"/>
    <property type="match status" value="3"/>
</dbReference>
<dbReference type="Gene3D" id="3.30.310.50">
    <property type="entry name" value="Alpha-D-phosphohexomutase, C-terminal domain"/>
    <property type="match status" value="1"/>
</dbReference>
<dbReference type="GO" id="GO:0005975">
    <property type="term" value="P:carbohydrate metabolic process"/>
    <property type="evidence" value="ECO:0007669"/>
    <property type="project" value="InterPro"/>
</dbReference>
<evidence type="ECO:0000259" key="12">
    <source>
        <dbReference type="Pfam" id="PF02880"/>
    </source>
</evidence>
<organism evidence="13 14">
    <name type="scientific">Thiocapsa rosea</name>
    <dbReference type="NCBI Taxonomy" id="69360"/>
    <lineage>
        <taxon>Bacteria</taxon>
        <taxon>Pseudomonadati</taxon>
        <taxon>Pseudomonadota</taxon>
        <taxon>Gammaproteobacteria</taxon>
        <taxon>Chromatiales</taxon>
        <taxon>Chromatiaceae</taxon>
        <taxon>Thiocapsa</taxon>
    </lineage>
</organism>
<dbReference type="InterPro" id="IPR005845">
    <property type="entry name" value="A-D-PHexomutase_a/b/a-II"/>
</dbReference>
<feature type="domain" description="Alpha-D-phosphohexomutase C-terminal" evidence="9">
    <location>
        <begin position="373"/>
        <end position="439"/>
    </location>
</feature>
<dbReference type="InterPro" id="IPR005843">
    <property type="entry name" value="A-D-PHexomutase_C"/>
</dbReference>
<dbReference type="InterPro" id="IPR016066">
    <property type="entry name" value="A-D-PHexomutase_CS"/>
</dbReference>
<name>A0A495V0W7_9GAMM</name>
<dbReference type="GO" id="GO:0009252">
    <property type="term" value="P:peptidoglycan biosynthetic process"/>
    <property type="evidence" value="ECO:0007669"/>
    <property type="project" value="UniProtKB-ARBA"/>
</dbReference>
<evidence type="ECO:0000256" key="7">
    <source>
        <dbReference type="RuleBase" id="RU004326"/>
    </source>
</evidence>
<dbReference type="GO" id="GO:0000287">
    <property type="term" value="F:magnesium ion binding"/>
    <property type="evidence" value="ECO:0007669"/>
    <property type="project" value="UniProtKB-UniRule"/>
</dbReference>
<dbReference type="FunFam" id="3.40.120.10:FF:000003">
    <property type="entry name" value="Phosphoglucosamine mutase"/>
    <property type="match status" value="1"/>
</dbReference>
<dbReference type="InterPro" id="IPR005841">
    <property type="entry name" value="Alpha-D-phosphohexomutase_SF"/>
</dbReference>
<dbReference type="OrthoDB" id="9803322at2"/>
<evidence type="ECO:0000259" key="9">
    <source>
        <dbReference type="Pfam" id="PF00408"/>
    </source>
</evidence>
<dbReference type="InterPro" id="IPR005846">
    <property type="entry name" value="A-D-PHexomutase_a/b/a-III"/>
</dbReference>
<dbReference type="FunFam" id="3.40.120.10:FF:000001">
    <property type="entry name" value="Phosphoglucosamine mutase"/>
    <property type="match status" value="1"/>
</dbReference>
<dbReference type="Proteomes" id="UP000274556">
    <property type="component" value="Unassembled WGS sequence"/>
</dbReference>
<comment type="PTM">
    <text evidence="6">Activated by phosphorylation.</text>
</comment>
<dbReference type="Pfam" id="PF00408">
    <property type="entry name" value="PGM_PMM_IV"/>
    <property type="match status" value="1"/>
</dbReference>
<evidence type="ECO:0000313" key="14">
    <source>
        <dbReference type="Proteomes" id="UP000274556"/>
    </source>
</evidence>
<keyword evidence="14" id="KW-1185">Reference proteome</keyword>
<dbReference type="EMBL" id="RBXL01000001">
    <property type="protein sequence ID" value="RKT43041.1"/>
    <property type="molecule type" value="Genomic_DNA"/>
</dbReference>
<comment type="similarity">
    <text evidence="1 6 7">Belongs to the phosphohexose mutase family.</text>
</comment>
<dbReference type="GO" id="GO:0005829">
    <property type="term" value="C:cytosol"/>
    <property type="evidence" value="ECO:0007669"/>
    <property type="project" value="TreeGrafter"/>
</dbReference>
<dbReference type="NCBIfam" id="NF008139">
    <property type="entry name" value="PRK10887.1"/>
    <property type="match status" value="1"/>
</dbReference>
<gene>
    <name evidence="6" type="primary">glmM</name>
    <name evidence="13" type="ORF">BDD21_0349</name>
</gene>
<dbReference type="InterPro" id="IPR050060">
    <property type="entry name" value="Phosphoglucosamine_mutase"/>
</dbReference>
<evidence type="ECO:0000256" key="4">
    <source>
        <dbReference type="ARBA" id="ARBA00022842"/>
    </source>
</evidence>
<feature type="domain" description="Alpha-D-phosphohexomutase alpha/beta/alpha" evidence="11">
    <location>
        <begin position="157"/>
        <end position="254"/>
    </location>
</feature>
<dbReference type="InterPro" id="IPR006352">
    <property type="entry name" value="GlmM_bact"/>
</dbReference>
<dbReference type="InterPro" id="IPR036900">
    <property type="entry name" value="A-D-PHexomutase_C_sf"/>
</dbReference>
<comment type="catalytic activity">
    <reaction evidence="6 8">
        <text>alpha-D-glucosamine 1-phosphate = D-glucosamine 6-phosphate</text>
        <dbReference type="Rhea" id="RHEA:23424"/>
        <dbReference type="ChEBI" id="CHEBI:58516"/>
        <dbReference type="ChEBI" id="CHEBI:58725"/>
        <dbReference type="EC" id="5.4.2.10"/>
    </reaction>
</comment>
<dbReference type="HAMAP" id="MF_01554_B">
    <property type="entry name" value="GlmM_B"/>
    <property type="match status" value="1"/>
</dbReference>
<dbReference type="Gene3D" id="3.40.120.10">
    <property type="entry name" value="Alpha-D-Glucose-1,6-Bisphosphate, subunit A, domain 3"/>
    <property type="match status" value="3"/>
</dbReference>
<evidence type="ECO:0000256" key="3">
    <source>
        <dbReference type="ARBA" id="ARBA00022723"/>
    </source>
</evidence>
<dbReference type="EC" id="5.4.2.10" evidence="6 8"/>
<dbReference type="CDD" id="cd05802">
    <property type="entry name" value="GlmM"/>
    <property type="match status" value="1"/>
</dbReference>
<comment type="function">
    <text evidence="6 8">Catalyzes the conversion of glucosamine-6-phosphate to glucosamine-1-phosphate.</text>
</comment>
<keyword evidence="4 6" id="KW-0460">Magnesium</keyword>
<dbReference type="Pfam" id="PF02878">
    <property type="entry name" value="PGM_PMM_I"/>
    <property type="match status" value="1"/>
</dbReference>
<feature type="binding site" evidence="6">
    <location>
        <position position="241"/>
    </location>
    <ligand>
        <name>Mg(2+)</name>
        <dbReference type="ChEBI" id="CHEBI:18420"/>
    </ligand>
</feature>
<reference evidence="13 14" key="1">
    <citation type="submission" date="2018-10" db="EMBL/GenBank/DDBJ databases">
        <title>Genomic Encyclopedia of Archaeal and Bacterial Type Strains, Phase II (KMG-II): from individual species to whole genera.</title>
        <authorList>
            <person name="Goeker M."/>
        </authorList>
    </citation>
    <scope>NUCLEOTIDE SEQUENCE [LARGE SCALE GENOMIC DNA]</scope>
    <source>
        <strain evidence="13 14">DSM 235</strain>
    </source>
</reference>
<dbReference type="PANTHER" id="PTHR42946:SF1">
    <property type="entry name" value="PHOSPHOGLUCOMUTASE (ALPHA-D-GLUCOSE-1,6-BISPHOSPHATE-DEPENDENT)"/>
    <property type="match status" value="1"/>
</dbReference>
<keyword evidence="2 6" id="KW-0597">Phosphoprotein</keyword>
<dbReference type="AlphaFoldDB" id="A0A495V0W7"/>
<dbReference type="RefSeq" id="WP_120795670.1">
    <property type="nucleotide sequence ID" value="NZ_RBXL01000001.1"/>
</dbReference>
<dbReference type="InterPro" id="IPR016055">
    <property type="entry name" value="A-D-PHexomutase_a/b/a-I/II/III"/>
</dbReference>
<sequence length="454" mass="48671">MSGRRYFGTDGIRGRVGEGMITPDFVLKLGWAAGRVFGQGNGGKVLIGKDTRISGYMFESALEAGLVAAGVNIRLLGPMTTPGVAYLTRTFRASAGIVITASHNPYQDNGIKFFSADGDKLPDEVEEAIEAELERPLRTVDSAALGKVKRIDDANGRYIEFCKSTVPTSMNFRGLRVVVDCAHGATYNTAPYVFEELGAEVIRLGAEPDGFNINRDVGSTHPDALCRAVVEEGADLGIAFDGDGDRVLMVDGKGRLIDGDQLLYVITKDRLADGAMRGEVVGTLMSNLGFEHALQRLGVGFVRAKVGDRYIMEHLKRSDGILGGEPSGHIICRDRTSTGDGIVAALQVLAGLKRLDRELHEVCAEVAPYPQVLINVRLDAQRDVVGLSAVQDAVQTAEQALAGRGRILLRPSGTEPLVRVMVEGVDASEVRRLAEWLADVVRAQIAPCADGLPS</sequence>
<feature type="active site" description="Phosphoserine intermediate" evidence="6">
    <location>
        <position position="102"/>
    </location>
</feature>
<dbReference type="FunFam" id="3.30.310.50:FF:000001">
    <property type="entry name" value="Phosphoglucosamine mutase"/>
    <property type="match status" value="1"/>
</dbReference>
<proteinExistence type="inferred from homology"/>
<keyword evidence="3 6" id="KW-0479">Metal-binding</keyword>
<evidence type="ECO:0000256" key="6">
    <source>
        <dbReference type="HAMAP-Rule" id="MF_01554"/>
    </source>
</evidence>
<feature type="binding site" description="via phosphate group" evidence="6">
    <location>
        <position position="102"/>
    </location>
    <ligand>
        <name>Mg(2+)</name>
        <dbReference type="ChEBI" id="CHEBI:18420"/>
    </ligand>
</feature>
<dbReference type="NCBIfam" id="TIGR01455">
    <property type="entry name" value="glmM"/>
    <property type="match status" value="1"/>
</dbReference>
<comment type="caution">
    <text evidence="13">The sequence shown here is derived from an EMBL/GenBank/DDBJ whole genome shotgun (WGS) entry which is preliminary data.</text>
</comment>
<dbReference type="GO" id="GO:0008966">
    <property type="term" value="F:phosphoglucosamine mutase activity"/>
    <property type="evidence" value="ECO:0007669"/>
    <property type="project" value="UniProtKB-UniRule"/>
</dbReference>
<dbReference type="PRINTS" id="PR00509">
    <property type="entry name" value="PGMPMM"/>
</dbReference>
<dbReference type="SUPFAM" id="SSF55957">
    <property type="entry name" value="Phosphoglucomutase, C-terminal domain"/>
    <property type="match status" value="1"/>
</dbReference>
<dbReference type="PANTHER" id="PTHR42946">
    <property type="entry name" value="PHOSPHOHEXOSE MUTASE"/>
    <property type="match status" value="1"/>
</dbReference>
<evidence type="ECO:0000313" key="13">
    <source>
        <dbReference type="EMBL" id="RKT43041.1"/>
    </source>
</evidence>
<feature type="binding site" evidence="6">
    <location>
        <position position="243"/>
    </location>
    <ligand>
        <name>Mg(2+)</name>
        <dbReference type="ChEBI" id="CHEBI:18420"/>
    </ligand>
</feature>
<dbReference type="GO" id="GO:0006048">
    <property type="term" value="P:UDP-N-acetylglucosamine biosynthetic process"/>
    <property type="evidence" value="ECO:0007669"/>
    <property type="project" value="TreeGrafter"/>
</dbReference>
<dbReference type="GO" id="GO:0004615">
    <property type="term" value="F:phosphomannomutase activity"/>
    <property type="evidence" value="ECO:0007669"/>
    <property type="project" value="TreeGrafter"/>
</dbReference>
<feature type="binding site" evidence="6">
    <location>
        <position position="245"/>
    </location>
    <ligand>
        <name>Mg(2+)</name>
        <dbReference type="ChEBI" id="CHEBI:18420"/>
    </ligand>
</feature>
<comment type="cofactor">
    <cofactor evidence="6">
        <name>Mg(2+)</name>
        <dbReference type="ChEBI" id="CHEBI:18420"/>
    </cofactor>
    <text evidence="6">Binds 1 Mg(2+) ion per subunit.</text>
</comment>
<keyword evidence="5 6" id="KW-0413">Isomerase</keyword>
<evidence type="ECO:0000256" key="2">
    <source>
        <dbReference type="ARBA" id="ARBA00022553"/>
    </source>
</evidence>
<feature type="domain" description="Alpha-D-phosphohexomutase alpha/beta/alpha" evidence="12">
    <location>
        <begin position="258"/>
        <end position="366"/>
    </location>
</feature>
<feature type="modified residue" description="Phosphoserine" evidence="6">
    <location>
        <position position="102"/>
    </location>
</feature>
<protein>
    <recommendedName>
        <fullName evidence="6 8">Phosphoglucosamine mutase</fullName>
        <ecNumber evidence="6 8">5.4.2.10</ecNumber>
    </recommendedName>
</protein>
<evidence type="ECO:0000256" key="8">
    <source>
        <dbReference type="RuleBase" id="RU004327"/>
    </source>
</evidence>
<dbReference type="PROSITE" id="PS00710">
    <property type="entry name" value="PGM_PMM"/>
    <property type="match status" value="1"/>
</dbReference>
<dbReference type="Pfam" id="PF02880">
    <property type="entry name" value="PGM_PMM_III"/>
    <property type="match status" value="1"/>
</dbReference>